<dbReference type="EMBL" id="BMRG01000012">
    <property type="protein sequence ID" value="GGP71335.1"/>
    <property type="molecule type" value="Genomic_DNA"/>
</dbReference>
<feature type="domain" description="DUF397" evidence="1">
    <location>
        <begin position="10"/>
        <end position="60"/>
    </location>
</feature>
<evidence type="ECO:0000313" key="2">
    <source>
        <dbReference type="EMBL" id="GGP71335.1"/>
    </source>
</evidence>
<dbReference type="Pfam" id="PF04149">
    <property type="entry name" value="DUF397"/>
    <property type="match status" value="1"/>
</dbReference>
<evidence type="ECO:0000313" key="3">
    <source>
        <dbReference type="Proteomes" id="UP000639606"/>
    </source>
</evidence>
<reference evidence="2" key="1">
    <citation type="journal article" date="2014" name="Int. J. Syst. Evol. Microbiol.">
        <title>Complete genome sequence of Corynebacterium casei LMG S-19264T (=DSM 44701T), isolated from a smear-ripened cheese.</title>
        <authorList>
            <consortium name="US DOE Joint Genome Institute (JGI-PGF)"/>
            <person name="Walter F."/>
            <person name="Albersmeier A."/>
            <person name="Kalinowski J."/>
            <person name="Ruckert C."/>
        </authorList>
    </citation>
    <scope>NUCLEOTIDE SEQUENCE</scope>
    <source>
        <strain evidence="2">JCM 3313</strain>
    </source>
</reference>
<evidence type="ECO:0000259" key="1">
    <source>
        <dbReference type="Pfam" id="PF04149"/>
    </source>
</evidence>
<organism evidence="2 3">
    <name type="scientific">Saccharothrix coeruleofusca</name>
    <dbReference type="NCBI Taxonomy" id="33919"/>
    <lineage>
        <taxon>Bacteria</taxon>
        <taxon>Bacillati</taxon>
        <taxon>Actinomycetota</taxon>
        <taxon>Actinomycetes</taxon>
        <taxon>Pseudonocardiales</taxon>
        <taxon>Pseudonocardiaceae</taxon>
        <taxon>Saccharothrix</taxon>
    </lineage>
</organism>
<protein>
    <recommendedName>
        <fullName evidence="1">DUF397 domain-containing protein</fullName>
    </recommendedName>
</protein>
<keyword evidence="3" id="KW-1185">Reference proteome</keyword>
<sequence>MSHRNPIRTGWFKSSYSNPAQSCVEVRFDDGIVRVRDSKADGAGPVIAVSAASWKAFLRAR</sequence>
<comment type="caution">
    <text evidence="2">The sequence shown here is derived from an EMBL/GenBank/DDBJ whole genome shotgun (WGS) entry which is preliminary data.</text>
</comment>
<dbReference type="RefSeq" id="WP_189225801.1">
    <property type="nucleotide sequence ID" value="NZ_BMRG01000012.1"/>
</dbReference>
<proteinExistence type="predicted"/>
<accession>A0A918ASU1</accession>
<name>A0A918ASU1_9PSEU</name>
<dbReference type="InterPro" id="IPR007278">
    <property type="entry name" value="DUF397"/>
</dbReference>
<dbReference type="AlphaFoldDB" id="A0A918ASU1"/>
<reference evidence="2" key="2">
    <citation type="submission" date="2020-09" db="EMBL/GenBank/DDBJ databases">
        <authorList>
            <person name="Sun Q."/>
            <person name="Ohkuma M."/>
        </authorList>
    </citation>
    <scope>NUCLEOTIDE SEQUENCE</scope>
    <source>
        <strain evidence="2">JCM 3313</strain>
    </source>
</reference>
<dbReference type="Proteomes" id="UP000639606">
    <property type="component" value="Unassembled WGS sequence"/>
</dbReference>
<gene>
    <name evidence="2" type="ORF">GCM10010185_50540</name>
</gene>